<dbReference type="EMBL" id="AQHY01000010">
    <property type="protein sequence ID" value="EOA56834.1"/>
    <property type="molecule type" value="Genomic_DNA"/>
</dbReference>
<feature type="transmembrane region" description="Helical" evidence="9">
    <location>
        <begin position="262"/>
        <end position="279"/>
    </location>
</feature>
<gene>
    <name evidence="11" type="ORF">HMPREF1534_01025</name>
</gene>
<dbReference type="STRING" id="1121098.HMPREF1534_01025"/>
<dbReference type="Pfam" id="PF03553">
    <property type="entry name" value="Na_H_antiporter"/>
    <property type="match status" value="1"/>
</dbReference>
<dbReference type="PANTHER" id="PTHR33451:SF3">
    <property type="entry name" value="MALATE-2H(+)_NA(+)-LACTATE ANTIPORTER"/>
    <property type="match status" value="1"/>
</dbReference>
<keyword evidence="6 9" id="KW-1133">Transmembrane helix</keyword>
<dbReference type="InterPro" id="IPR018461">
    <property type="entry name" value="Na/H_Antiport_NhaC-like_C"/>
</dbReference>
<proteinExistence type="inferred from homology"/>
<dbReference type="Proteomes" id="UP000017831">
    <property type="component" value="Unassembled WGS sequence"/>
</dbReference>
<dbReference type="eggNOG" id="COG1757">
    <property type="taxonomic scope" value="Bacteria"/>
</dbReference>
<evidence type="ECO:0000256" key="9">
    <source>
        <dbReference type="SAM" id="Phobius"/>
    </source>
</evidence>
<keyword evidence="12" id="KW-1185">Reference proteome</keyword>
<dbReference type="PANTHER" id="PTHR33451">
    <property type="entry name" value="MALATE-2H(+)/NA(+)-LACTATE ANTIPORTER"/>
    <property type="match status" value="1"/>
</dbReference>
<evidence type="ECO:0000313" key="12">
    <source>
        <dbReference type="Proteomes" id="UP000017831"/>
    </source>
</evidence>
<feature type="transmembrane region" description="Helical" evidence="9">
    <location>
        <begin position="12"/>
        <end position="31"/>
    </location>
</feature>
<reference evidence="11 12" key="1">
    <citation type="submission" date="2013-04" db="EMBL/GenBank/DDBJ databases">
        <title>The Genome Sequence of Bacteroides massiliensis DSM 17679.</title>
        <authorList>
            <consortium name="The Broad Institute Genomics Platform"/>
            <person name="Earl A."/>
            <person name="Ward D."/>
            <person name="Feldgarden M."/>
            <person name="Gevers D."/>
            <person name="Martens E."/>
            <person name="Fenner L."/>
            <person name="Roux V."/>
            <person name="Mallet M.N."/>
            <person name="Raoult D."/>
            <person name="Walker B."/>
            <person name="Young S."/>
            <person name="Zeng Q."/>
            <person name="Gargeya S."/>
            <person name="Fitzgerald M."/>
            <person name="Haas B."/>
            <person name="Abouelleil A."/>
            <person name="Allen A.W."/>
            <person name="Alvarado L."/>
            <person name="Arachchi H.M."/>
            <person name="Berlin A.M."/>
            <person name="Chapman S.B."/>
            <person name="Gainer-Dewar J."/>
            <person name="Goldberg J."/>
            <person name="Griggs A."/>
            <person name="Gujja S."/>
            <person name="Hansen M."/>
            <person name="Howarth C."/>
            <person name="Imamovic A."/>
            <person name="Ireland A."/>
            <person name="Larimer J."/>
            <person name="McCowan C."/>
            <person name="Murphy C."/>
            <person name="Pearson M."/>
            <person name="Poon T.W."/>
            <person name="Priest M."/>
            <person name="Roberts A."/>
            <person name="Saif S."/>
            <person name="Shea T."/>
            <person name="Sisk P."/>
            <person name="Sykes S."/>
            <person name="Wortman J."/>
            <person name="Nusbaum C."/>
            <person name="Birren B."/>
        </authorList>
    </citation>
    <scope>NUCLEOTIDE SEQUENCE [LARGE SCALE GENOMIC DNA]</scope>
    <source>
        <strain evidence="12">B84634 / Timone 84634 / DSM 17679 / JCM 13223</strain>
    </source>
</reference>
<keyword evidence="3" id="KW-0050">Antiport</keyword>
<evidence type="ECO:0000256" key="1">
    <source>
        <dbReference type="ARBA" id="ARBA00004651"/>
    </source>
</evidence>
<comment type="similarity">
    <text evidence="8">Belongs to the NhaC Na(+)/H(+) (TC 2.A.35) antiporter family.</text>
</comment>
<evidence type="ECO:0000256" key="8">
    <source>
        <dbReference type="ARBA" id="ARBA00038435"/>
    </source>
</evidence>
<feature type="transmembrane region" description="Helical" evidence="9">
    <location>
        <begin position="37"/>
        <end position="58"/>
    </location>
</feature>
<accession>U6RJN3</accession>
<sequence length="479" mass="51242">MKDNRIPSPFISLLPVFVLILLLFVTIRVFGSDALSGGSQVCLLTATAVCVLIGMAGYRRAWKDFELAITNNIAGVSTALIILLIIGALSGAWMISGVVPTLIYYGIQVIHPHFFLVSTCVICAIVSVMTGSSWTTIATIGIALMGIGKAQGFSEGWIAGAIISGAYFGDKVSPLSDTTILASSVTDTPLFTHIRYLMITTIPSLVITLIIFTVAGLSHEATDTGHITEYMQALDSKFNISWWLMIVPVVTGVLIARKVPSVITLFISTTLATVFALIFQPDLLREIAGQGVAGLTALFKGGMGMLFGGTQLETGSAEINELVATRGMSGMMNTIWLIVCAMCFGGAMTAGGMLGSITSVFIRFTKRRIGMVSSTVASGLFLNLATADQYISIILTGNMFKDIYEANGYESRLLSRTTEDAVTVTSPLIPWNTCGMTQATILSVPTLTYLPYSFFNLISPLMSITVAVIGYKIKKKITE</sequence>
<dbReference type="GO" id="GO:0015297">
    <property type="term" value="F:antiporter activity"/>
    <property type="evidence" value="ECO:0007669"/>
    <property type="project" value="UniProtKB-KW"/>
</dbReference>
<dbReference type="OrthoDB" id="9762978at2"/>
<keyword evidence="5 9" id="KW-0812">Transmembrane</keyword>
<evidence type="ECO:0000256" key="5">
    <source>
        <dbReference type="ARBA" id="ARBA00022692"/>
    </source>
</evidence>
<feature type="transmembrane region" description="Helical" evidence="9">
    <location>
        <begin position="335"/>
        <end position="362"/>
    </location>
</feature>
<dbReference type="AlphaFoldDB" id="U6RJN3"/>
<dbReference type="InterPro" id="IPR052180">
    <property type="entry name" value="NhaC_Na-H+_Antiporter"/>
</dbReference>
<dbReference type="RefSeq" id="WP_005937968.1">
    <property type="nucleotide sequence ID" value="NZ_KB890327.1"/>
</dbReference>
<dbReference type="HOGENOM" id="CLU_033405_1_0_10"/>
<keyword evidence="2" id="KW-0813">Transport</keyword>
<comment type="subcellular location">
    <subcellularLocation>
        <location evidence="1">Cell membrane</location>
        <topology evidence="1">Multi-pass membrane protein</topology>
    </subcellularLocation>
</comment>
<feature type="transmembrane region" description="Helical" evidence="9">
    <location>
        <begin position="238"/>
        <end position="255"/>
    </location>
</feature>
<feature type="transmembrane region" description="Helical" evidence="9">
    <location>
        <begin position="452"/>
        <end position="471"/>
    </location>
</feature>
<feature type="transmembrane region" description="Helical" evidence="9">
    <location>
        <begin position="196"/>
        <end position="218"/>
    </location>
</feature>
<evidence type="ECO:0000259" key="10">
    <source>
        <dbReference type="Pfam" id="PF03553"/>
    </source>
</evidence>
<comment type="caution">
    <text evidence="11">The sequence shown here is derived from an EMBL/GenBank/DDBJ whole genome shotgun (WGS) entry which is preliminary data.</text>
</comment>
<name>U6RJN3_9BACT</name>
<evidence type="ECO:0000256" key="4">
    <source>
        <dbReference type="ARBA" id="ARBA00022475"/>
    </source>
</evidence>
<evidence type="ECO:0000256" key="7">
    <source>
        <dbReference type="ARBA" id="ARBA00023136"/>
    </source>
</evidence>
<feature type="transmembrane region" description="Helical" evidence="9">
    <location>
        <begin position="369"/>
        <end position="391"/>
    </location>
</feature>
<evidence type="ECO:0000313" key="11">
    <source>
        <dbReference type="EMBL" id="EOA56834.1"/>
    </source>
</evidence>
<evidence type="ECO:0000256" key="2">
    <source>
        <dbReference type="ARBA" id="ARBA00022448"/>
    </source>
</evidence>
<dbReference type="GeneID" id="60062943"/>
<dbReference type="PATRIC" id="fig|1121098.3.peg.1044"/>
<evidence type="ECO:0000256" key="3">
    <source>
        <dbReference type="ARBA" id="ARBA00022449"/>
    </source>
</evidence>
<dbReference type="GO" id="GO:0005886">
    <property type="term" value="C:plasma membrane"/>
    <property type="evidence" value="ECO:0007669"/>
    <property type="project" value="UniProtKB-SubCell"/>
</dbReference>
<keyword evidence="7 9" id="KW-0472">Membrane</keyword>
<organism evidence="11 12">
    <name type="scientific">Phocaeicola massiliensis B84634 = Timone 84634 = DSM 17679 = JCM 13223</name>
    <dbReference type="NCBI Taxonomy" id="1121098"/>
    <lineage>
        <taxon>Bacteria</taxon>
        <taxon>Pseudomonadati</taxon>
        <taxon>Bacteroidota</taxon>
        <taxon>Bacteroidia</taxon>
        <taxon>Bacteroidales</taxon>
        <taxon>Bacteroidaceae</taxon>
        <taxon>Phocaeicola</taxon>
    </lineage>
</organism>
<evidence type="ECO:0000256" key="6">
    <source>
        <dbReference type="ARBA" id="ARBA00022989"/>
    </source>
</evidence>
<keyword evidence="4" id="KW-1003">Cell membrane</keyword>
<feature type="transmembrane region" description="Helical" evidence="9">
    <location>
        <begin position="113"/>
        <end position="144"/>
    </location>
</feature>
<protein>
    <submittedName>
        <fullName evidence="11">Na+/H+ antiporter NhaC</fullName>
    </submittedName>
</protein>
<feature type="domain" description="Na+/H+ antiporter NhaC-like C-terminal" evidence="10">
    <location>
        <begin position="165"/>
        <end position="470"/>
    </location>
</feature>
<feature type="transmembrane region" description="Helical" evidence="9">
    <location>
        <begin position="79"/>
        <end position="107"/>
    </location>
</feature>